<dbReference type="Proteomes" id="UP000642070">
    <property type="component" value="Unassembled WGS sequence"/>
</dbReference>
<comment type="caution">
    <text evidence="3">The sequence shown here is derived from an EMBL/GenBank/DDBJ whole genome shotgun (WGS) entry which is preliminary data.</text>
</comment>
<evidence type="ECO:0000256" key="1">
    <source>
        <dbReference type="SAM" id="MobiDB-lite"/>
    </source>
</evidence>
<organism evidence="3 4">
    <name type="scientific">Dactylosporangium sucinum</name>
    <dbReference type="NCBI Taxonomy" id="1424081"/>
    <lineage>
        <taxon>Bacteria</taxon>
        <taxon>Bacillati</taxon>
        <taxon>Actinomycetota</taxon>
        <taxon>Actinomycetes</taxon>
        <taxon>Micromonosporales</taxon>
        <taxon>Micromonosporaceae</taxon>
        <taxon>Dactylosporangium</taxon>
    </lineage>
</organism>
<reference evidence="3" key="2">
    <citation type="submission" date="2020-09" db="EMBL/GenBank/DDBJ databases">
        <authorList>
            <person name="Sun Q."/>
            <person name="Ohkuma M."/>
        </authorList>
    </citation>
    <scope>NUCLEOTIDE SEQUENCE</scope>
    <source>
        <strain evidence="3">JCM 19831</strain>
    </source>
</reference>
<keyword evidence="2" id="KW-0472">Membrane</keyword>
<accession>A0A917UFY1</accession>
<keyword evidence="2" id="KW-1133">Transmembrane helix</keyword>
<evidence type="ECO:0000256" key="2">
    <source>
        <dbReference type="SAM" id="Phobius"/>
    </source>
</evidence>
<evidence type="ECO:0000313" key="4">
    <source>
        <dbReference type="Proteomes" id="UP000642070"/>
    </source>
</evidence>
<gene>
    <name evidence="3" type="ORF">GCM10007977_110060</name>
</gene>
<reference evidence="3" key="1">
    <citation type="journal article" date="2014" name="Int. J. Syst. Evol. Microbiol.">
        <title>Complete genome sequence of Corynebacterium casei LMG S-19264T (=DSM 44701T), isolated from a smear-ripened cheese.</title>
        <authorList>
            <consortium name="US DOE Joint Genome Institute (JGI-PGF)"/>
            <person name="Walter F."/>
            <person name="Albersmeier A."/>
            <person name="Kalinowski J."/>
            <person name="Ruckert C."/>
        </authorList>
    </citation>
    <scope>NUCLEOTIDE SEQUENCE</scope>
    <source>
        <strain evidence="3">JCM 19831</strain>
    </source>
</reference>
<evidence type="ECO:0000313" key="3">
    <source>
        <dbReference type="EMBL" id="GGM89999.1"/>
    </source>
</evidence>
<name>A0A917UFY1_9ACTN</name>
<keyword evidence="2" id="KW-0812">Transmembrane</keyword>
<protein>
    <submittedName>
        <fullName evidence="3">Uncharacterized protein</fullName>
    </submittedName>
</protein>
<sequence length="80" mass="8363">MSAPSRGSAGDPPGRKTPPTMAPTLLVLPVLILLMGFSVCEVLLDQPAMATASGVAAIGLATEMARRLLRAHPSDQRRRA</sequence>
<keyword evidence="4" id="KW-1185">Reference proteome</keyword>
<proteinExistence type="predicted"/>
<dbReference type="EMBL" id="BMPI01000136">
    <property type="protein sequence ID" value="GGM89999.1"/>
    <property type="molecule type" value="Genomic_DNA"/>
</dbReference>
<dbReference type="AlphaFoldDB" id="A0A917UFY1"/>
<feature type="transmembrane region" description="Helical" evidence="2">
    <location>
        <begin position="21"/>
        <end position="44"/>
    </location>
</feature>
<feature type="region of interest" description="Disordered" evidence="1">
    <location>
        <begin position="1"/>
        <end position="21"/>
    </location>
</feature>